<evidence type="ECO:0000256" key="5">
    <source>
        <dbReference type="ARBA" id="ARBA00022737"/>
    </source>
</evidence>
<dbReference type="Gene3D" id="1.20.1150.12">
    <property type="entry name" value="Endoplasmic reticulum resident protein 29, C-terminal domain"/>
    <property type="match status" value="1"/>
</dbReference>
<comment type="catalytic activity">
    <reaction evidence="1">
        <text>Catalyzes the rearrangement of -S-S- bonds in proteins.</text>
        <dbReference type="EC" id="5.3.4.1"/>
    </reaction>
</comment>
<keyword evidence="6" id="KW-1015">Disulfide bond</keyword>
<dbReference type="SUPFAM" id="SSF52833">
    <property type="entry name" value="Thioredoxin-like"/>
    <property type="match status" value="2"/>
</dbReference>
<dbReference type="AlphaFoldDB" id="A0A899G025"/>
<accession>A0A899G025</accession>
<gene>
    <name evidence="12" type="ORF">MERGE_002163</name>
</gene>
<sequence>MKFLFLAAFLINLSIARARSLELTTETFDSVVGGDKPVLVKCGHCKKLEPVYDRLSELYRGKDVVIARVNADVHRELGKRFGIRGYPTIKWFNARSKDAKIYDNGREIESFVDFIEKKTGVKAGRSGSSSGGVLELTPETFNKVVFDPQKDVLVKFYAPWCGHCKNLEPIYEKVYECFSSDKHVSIVRLNADSYSDIAEEHGIQGFPTLKLFLKGSSQKTVLEYNGPNTESEIISFINKNTGTARVPGGDLDDMAGRISEFDAIVKGYETSNKQDILLKLKDLASKSNNNYGLYYVKVLEKAIESVDYVENEYKRLERLLKNSFDRKKRDDIQIRKNILSAFRSKGRSRSDEL</sequence>
<keyword evidence="5" id="KW-0677">Repeat</keyword>
<feature type="domain" description="Thioredoxin" evidence="11">
    <location>
        <begin position="105"/>
        <end position="242"/>
    </location>
</feature>
<keyword evidence="4 10" id="KW-0732">Signal</keyword>
<keyword evidence="7" id="KW-0413">Isomerase</keyword>
<dbReference type="EC" id="5.3.4.1" evidence="3"/>
<evidence type="ECO:0000256" key="7">
    <source>
        <dbReference type="ARBA" id="ARBA00023235"/>
    </source>
</evidence>
<evidence type="ECO:0000313" key="12">
    <source>
        <dbReference type="EMBL" id="QSL64859.1"/>
    </source>
</evidence>
<evidence type="ECO:0000256" key="9">
    <source>
        <dbReference type="RuleBase" id="RU004208"/>
    </source>
</evidence>
<evidence type="ECO:0000259" key="11">
    <source>
        <dbReference type="PROSITE" id="PS51352"/>
    </source>
</evidence>
<dbReference type="Pfam" id="PF00085">
    <property type="entry name" value="Thioredoxin"/>
    <property type="match status" value="2"/>
</dbReference>
<dbReference type="CDD" id="cd00238">
    <property type="entry name" value="ERp29c"/>
    <property type="match status" value="1"/>
</dbReference>
<dbReference type="Proteomes" id="UP000663699">
    <property type="component" value="Chromosome 4"/>
</dbReference>
<dbReference type="EMBL" id="CP054535">
    <property type="protein sequence ID" value="QSL64859.1"/>
    <property type="molecule type" value="Genomic_DNA"/>
</dbReference>
<proteinExistence type="inferred from homology"/>
<evidence type="ECO:0000256" key="6">
    <source>
        <dbReference type="ARBA" id="ARBA00023157"/>
    </source>
</evidence>
<keyword evidence="8" id="KW-0676">Redox-active center</keyword>
<evidence type="ECO:0000256" key="4">
    <source>
        <dbReference type="ARBA" id="ARBA00022729"/>
    </source>
</evidence>
<dbReference type="OrthoDB" id="10264505at2759"/>
<dbReference type="InterPro" id="IPR017937">
    <property type="entry name" value="Thioredoxin_CS"/>
</dbReference>
<evidence type="ECO:0000256" key="8">
    <source>
        <dbReference type="ARBA" id="ARBA00023284"/>
    </source>
</evidence>
<comment type="similarity">
    <text evidence="2 9">Belongs to the protein disulfide isomerase family.</text>
</comment>
<dbReference type="Gene3D" id="3.40.30.10">
    <property type="entry name" value="Glutaredoxin"/>
    <property type="match status" value="2"/>
</dbReference>
<dbReference type="InterPro" id="IPR051063">
    <property type="entry name" value="PDI"/>
</dbReference>
<protein>
    <recommendedName>
        <fullName evidence="3">protein disulfide-isomerase</fullName>
        <ecNumber evidence="3">5.3.4.1</ecNumber>
    </recommendedName>
</protein>
<dbReference type="GO" id="GO:0005783">
    <property type="term" value="C:endoplasmic reticulum"/>
    <property type="evidence" value="ECO:0007669"/>
    <property type="project" value="InterPro"/>
</dbReference>
<dbReference type="InterPro" id="IPR036249">
    <property type="entry name" value="Thioredoxin-like_sf"/>
</dbReference>
<evidence type="ECO:0000256" key="2">
    <source>
        <dbReference type="ARBA" id="ARBA00006347"/>
    </source>
</evidence>
<dbReference type="Pfam" id="PF07749">
    <property type="entry name" value="ERp29"/>
    <property type="match status" value="1"/>
</dbReference>
<keyword evidence="13" id="KW-1185">Reference proteome</keyword>
<feature type="signal peptide" evidence="10">
    <location>
        <begin position="1"/>
        <end position="18"/>
    </location>
</feature>
<evidence type="ECO:0000256" key="10">
    <source>
        <dbReference type="SAM" id="SignalP"/>
    </source>
</evidence>
<evidence type="ECO:0000256" key="3">
    <source>
        <dbReference type="ARBA" id="ARBA00012723"/>
    </source>
</evidence>
<dbReference type="InterPro" id="IPR005788">
    <property type="entry name" value="PDI_thioredoxin-like_dom"/>
</dbReference>
<evidence type="ECO:0000313" key="13">
    <source>
        <dbReference type="Proteomes" id="UP000663699"/>
    </source>
</evidence>
<name>A0A899G025_9ASCO</name>
<organism evidence="12 13">
    <name type="scientific">Pneumocystis wakefieldiae</name>
    <dbReference type="NCBI Taxonomy" id="38082"/>
    <lineage>
        <taxon>Eukaryota</taxon>
        <taxon>Fungi</taxon>
        <taxon>Dikarya</taxon>
        <taxon>Ascomycota</taxon>
        <taxon>Taphrinomycotina</taxon>
        <taxon>Pneumocystomycetes</taxon>
        <taxon>Pneumocystaceae</taxon>
        <taxon>Pneumocystis</taxon>
    </lineage>
</organism>
<evidence type="ECO:0000256" key="1">
    <source>
        <dbReference type="ARBA" id="ARBA00001182"/>
    </source>
</evidence>
<dbReference type="NCBIfam" id="TIGR01126">
    <property type="entry name" value="pdi_dom"/>
    <property type="match status" value="1"/>
</dbReference>
<dbReference type="InterPro" id="IPR036356">
    <property type="entry name" value="ERp29_C_sf"/>
</dbReference>
<feature type="chain" id="PRO_5034859568" description="protein disulfide-isomerase" evidence="10">
    <location>
        <begin position="19"/>
        <end position="353"/>
    </location>
</feature>
<dbReference type="PROSITE" id="PS51352">
    <property type="entry name" value="THIOREDOXIN_2"/>
    <property type="match status" value="1"/>
</dbReference>
<dbReference type="PRINTS" id="PR00421">
    <property type="entry name" value="THIOREDOXIN"/>
</dbReference>
<dbReference type="PANTHER" id="PTHR45672">
    <property type="entry name" value="PROTEIN DISULFIDE-ISOMERASE C17H9.14C-RELATED"/>
    <property type="match status" value="1"/>
</dbReference>
<dbReference type="InterPro" id="IPR011679">
    <property type="entry name" value="ERp29_C"/>
</dbReference>
<dbReference type="PANTHER" id="PTHR45672:SF11">
    <property type="entry name" value="PROTEIN DISULFIDE-ISOMERASE C17H9.14C"/>
    <property type="match status" value="1"/>
</dbReference>
<dbReference type="PROSITE" id="PS00194">
    <property type="entry name" value="THIOREDOXIN_1"/>
    <property type="match status" value="1"/>
</dbReference>
<dbReference type="GO" id="GO:0006457">
    <property type="term" value="P:protein folding"/>
    <property type="evidence" value="ECO:0007669"/>
    <property type="project" value="TreeGrafter"/>
</dbReference>
<dbReference type="InterPro" id="IPR013766">
    <property type="entry name" value="Thioredoxin_domain"/>
</dbReference>
<dbReference type="GO" id="GO:0003756">
    <property type="term" value="F:protein disulfide isomerase activity"/>
    <property type="evidence" value="ECO:0007669"/>
    <property type="project" value="UniProtKB-EC"/>
</dbReference>
<reference evidence="12" key="1">
    <citation type="submission" date="2020-06" db="EMBL/GenBank/DDBJ databases">
        <title>Genomes of multiple members of Pneumocystis genus reveal paths to human pathogen Pneumocystis jirovecii.</title>
        <authorList>
            <person name="Cisse O.H."/>
            <person name="Ma L."/>
            <person name="Dekker J."/>
            <person name="Khil P."/>
            <person name="Jo J."/>
            <person name="Brenchley J."/>
            <person name="Blair R."/>
            <person name="Pahar B."/>
            <person name="Chabe M."/>
            <person name="Van Rompay K.A."/>
            <person name="Keesler R."/>
            <person name="Sukura A."/>
            <person name="Hirsch V."/>
            <person name="Kutty G."/>
            <person name="Liu Y."/>
            <person name="Peng L."/>
            <person name="Chen J."/>
            <person name="Song J."/>
            <person name="Weissenbacher-Lang C."/>
            <person name="Xu J."/>
            <person name="Upham N.S."/>
            <person name="Stajich J.E."/>
            <person name="Cuomo C.A."/>
            <person name="Cushion M.T."/>
            <person name="Kovacs J.A."/>
        </authorList>
    </citation>
    <scope>NUCLEOTIDE SEQUENCE</scope>
    <source>
        <strain evidence="12">2A</strain>
    </source>
</reference>
<dbReference type="SUPFAM" id="SSF47933">
    <property type="entry name" value="ERP29 C domain-like"/>
    <property type="match status" value="1"/>
</dbReference>